<dbReference type="SMART" id="SM00823">
    <property type="entry name" value="PKS_PP"/>
    <property type="match status" value="1"/>
</dbReference>
<dbReference type="InterPro" id="IPR009081">
    <property type="entry name" value="PP-bd_ACP"/>
</dbReference>
<name>A0A7D5BTY9_9BACT</name>
<organism evidence="4">
    <name type="scientific">Vitiosangium cumulatum</name>
    <dbReference type="NCBI Taxonomy" id="1867796"/>
    <lineage>
        <taxon>Bacteria</taxon>
        <taxon>Pseudomonadati</taxon>
        <taxon>Myxococcota</taxon>
        <taxon>Myxococcia</taxon>
        <taxon>Myxococcales</taxon>
        <taxon>Cystobacterineae</taxon>
        <taxon>Archangiaceae</taxon>
        <taxon>Vitiosangium</taxon>
    </lineage>
</organism>
<dbReference type="InterPro" id="IPR050091">
    <property type="entry name" value="PKS_NRPS_Biosynth_Enz"/>
</dbReference>
<accession>A0A7D5BTY9</accession>
<dbReference type="PROSITE" id="PS50075">
    <property type="entry name" value="CARRIER"/>
    <property type="match status" value="1"/>
</dbReference>
<feature type="domain" description="Carrier" evidence="3">
    <location>
        <begin position="28"/>
        <end position="102"/>
    </location>
</feature>
<evidence type="ECO:0000256" key="1">
    <source>
        <dbReference type="ARBA" id="ARBA00022450"/>
    </source>
</evidence>
<keyword evidence="1" id="KW-0596">Phosphopantetheine</keyword>
<protein>
    <submittedName>
        <fullName evidence="4">Myxalamid-type polyketide synthase MxaB</fullName>
    </submittedName>
</protein>
<dbReference type="PANTHER" id="PTHR43775">
    <property type="entry name" value="FATTY ACID SYNTHASE"/>
    <property type="match status" value="1"/>
</dbReference>
<dbReference type="EMBL" id="MT520819">
    <property type="protein sequence ID" value="QKW93938.1"/>
    <property type="molecule type" value="Genomic_DNA"/>
</dbReference>
<proteinExistence type="predicted"/>
<dbReference type="PANTHER" id="PTHR43775:SF37">
    <property type="entry name" value="SI:DKEY-61P9.11"/>
    <property type="match status" value="1"/>
</dbReference>
<evidence type="ECO:0000259" key="3">
    <source>
        <dbReference type="PROSITE" id="PS50075"/>
    </source>
</evidence>
<dbReference type="GO" id="GO:0004312">
    <property type="term" value="F:fatty acid synthase activity"/>
    <property type="evidence" value="ECO:0007669"/>
    <property type="project" value="TreeGrafter"/>
</dbReference>
<keyword evidence="2" id="KW-0597">Phosphoprotein</keyword>
<dbReference type="Pfam" id="PF00550">
    <property type="entry name" value="PP-binding"/>
    <property type="match status" value="1"/>
</dbReference>
<evidence type="ECO:0000256" key="2">
    <source>
        <dbReference type="ARBA" id="ARBA00022553"/>
    </source>
</evidence>
<evidence type="ECO:0000313" key="4">
    <source>
        <dbReference type="EMBL" id="QKW93938.1"/>
    </source>
</evidence>
<dbReference type="InterPro" id="IPR036736">
    <property type="entry name" value="ACP-like_sf"/>
</dbReference>
<sequence length="111" mass="12482">MLKETNERPAAGRILEMLRATPPQLREELLLERLREDLGERLGLEPSQIGMRDNLMELGVDSLMAIELKRTFESELCLRLSSTLLFDHPELESLVGFLLEAAGLSPLPPAE</sequence>
<dbReference type="Gene3D" id="1.10.1200.10">
    <property type="entry name" value="ACP-like"/>
    <property type="match status" value="1"/>
</dbReference>
<dbReference type="SUPFAM" id="SSF47336">
    <property type="entry name" value="ACP-like"/>
    <property type="match status" value="1"/>
</dbReference>
<dbReference type="InterPro" id="IPR020806">
    <property type="entry name" value="PKS_PP-bd"/>
</dbReference>
<dbReference type="AlphaFoldDB" id="A0A7D5BTY9"/>
<reference evidence="4" key="1">
    <citation type="journal article" date="2020" name="Molecules">
        <title>2-Hydroxysorangiadenosine: Structure and Biosynthesis of a Myxobacterial Sesquiterpene-Nucleoside.</title>
        <authorList>
            <person name="Okoth D.A."/>
            <person name="Hug J.J."/>
            <person name="Garcia R."/>
            <person name="Sproer C."/>
            <person name="Overmann J."/>
            <person name="Muller R."/>
        </authorList>
    </citation>
    <scope>NUCLEOTIDE SEQUENCE</scope>
    <source>
        <strain evidence="4">MCy10943</strain>
    </source>
</reference>
<dbReference type="GO" id="GO:0006633">
    <property type="term" value="P:fatty acid biosynthetic process"/>
    <property type="evidence" value="ECO:0007669"/>
    <property type="project" value="TreeGrafter"/>
</dbReference>
<dbReference type="SMART" id="SM01294">
    <property type="entry name" value="PKS_PP_betabranch"/>
    <property type="match status" value="1"/>
</dbReference>
<dbReference type="GO" id="GO:0031177">
    <property type="term" value="F:phosphopantetheine binding"/>
    <property type="evidence" value="ECO:0007669"/>
    <property type="project" value="InterPro"/>
</dbReference>